<dbReference type="Proteomes" id="UP000430975">
    <property type="component" value="Unassembled WGS sequence"/>
</dbReference>
<evidence type="ECO:0000313" key="4">
    <source>
        <dbReference type="Proteomes" id="UP000430975"/>
    </source>
</evidence>
<keyword evidence="1" id="KW-0472">Membrane</keyword>
<feature type="transmembrane region" description="Helical" evidence="1">
    <location>
        <begin position="144"/>
        <end position="166"/>
    </location>
</feature>
<keyword evidence="1" id="KW-0812">Transmembrane</keyword>
<dbReference type="AlphaFoldDB" id="A0A6I2GG30"/>
<dbReference type="EMBL" id="WJQS01000005">
    <property type="protein sequence ID" value="MRI85644.1"/>
    <property type="molecule type" value="Genomic_DNA"/>
</dbReference>
<reference evidence="3 4" key="1">
    <citation type="submission" date="2019-11" db="EMBL/GenBank/DDBJ databases">
        <title>Characterisation of Fundicoccus ignavus gen. nov. sp. nov., a novel genus of the family Aerococcaceae isolated from bulk tank milk.</title>
        <authorList>
            <person name="Siebert A."/>
            <person name="Huptas C."/>
            <person name="Wenning M."/>
            <person name="Scherer S."/>
            <person name="Doll E.V."/>
        </authorList>
    </citation>
    <scope>NUCLEOTIDE SEQUENCE [LARGE SCALE GENOMIC DNA]</scope>
    <source>
        <strain evidence="3 4">WS4759</strain>
    </source>
</reference>
<feature type="transmembrane region" description="Helical" evidence="1">
    <location>
        <begin position="83"/>
        <end position="105"/>
    </location>
</feature>
<feature type="domain" description="DUF5808" evidence="2">
    <location>
        <begin position="334"/>
        <end position="359"/>
    </location>
</feature>
<name>A0A6I2GG30_9LACT</name>
<sequence>MWIFNTIMILTVVATGFIVGITPLISRQATPFGISLPSQYVKDPTVHKYVKQYAIWIISISALLILPMLGLPLLFTFEQQLELILSIYVTVAITLQLILSFVLYLKYRKALQQWKQSLPTEAFNQHNRIIIDTHYHDKLTAIPFTTFFLAQFVIWLVTILLAVLNYDRIHELIPLNWNLNFEVSRTVEKSWKVVLALPGIQLLLIPIMQFGYYSFIKSRQKLSPVAPLISSEKSRLFREAWARFIFILAVLTQLLLSSLYLYSLFIQDSHFGWLMTLTIIYLLYSLGGSIYLSLRYGQAGEKLSLPGDSDEDLAVYQDAEEDAKWIAGLFYFNPDDAAIFVEKRFGIGSTLNMARWQAWVIVLGLIAFLVITIIWSIMLG</sequence>
<keyword evidence="1" id="KW-1133">Transmembrane helix</keyword>
<dbReference type="PANTHER" id="PTHR37810">
    <property type="entry name" value="IMMUNITY PROTEIN SDPI"/>
    <property type="match status" value="1"/>
</dbReference>
<evidence type="ECO:0000259" key="2">
    <source>
        <dbReference type="Pfam" id="PF19124"/>
    </source>
</evidence>
<dbReference type="RefSeq" id="WP_153863580.1">
    <property type="nucleotide sequence ID" value="NZ_WJQS01000005.1"/>
</dbReference>
<dbReference type="InterPro" id="IPR043831">
    <property type="entry name" value="DUF5808"/>
</dbReference>
<feature type="transmembrane region" description="Helical" evidence="1">
    <location>
        <begin position="193"/>
        <end position="213"/>
    </location>
</feature>
<proteinExistence type="predicted"/>
<evidence type="ECO:0000313" key="3">
    <source>
        <dbReference type="EMBL" id="MRI85644.1"/>
    </source>
</evidence>
<dbReference type="Pfam" id="PF19124">
    <property type="entry name" value="DUF5808"/>
    <property type="match status" value="1"/>
</dbReference>
<dbReference type="PANTHER" id="PTHR37810:SF9">
    <property type="entry name" value="MEMBRANE PROTEIN"/>
    <property type="match status" value="1"/>
</dbReference>
<feature type="transmembrane region" description="Helical" evidence="1">
    <location>
        <begin position="358"/>
        <end position="378"/>
    </location>
</feature>
<keyword evidence="4" id="KW-1185">Reference proteome</keyword>
<feature type="transmembrane region" description="Helical" evidence="1">
    <location>
        <begin position="6"/>
        <end position="25"/>
    </location>
</feature>
<feature type="transmembrane region" description="Helical" evidence="1">
    <location>
        <begin position="271"/>
        <end position="294"/>
    </location>
</feature>
<protein>
    <recommendedName>
        <fullName evidence="2">DUF5808 domain-containing protein</fullName>
    </recommendedName>
</protein>
<feature type="transmembrane region" description="Helical" evidence="1">
    <location>
        <begin position="53"/>
        <end position="77"/>
    </location>
</feature>
<accession>A0A6I2GG30</accession>
<feature type="transmembrane region" description="Helical" evidence="1">
    <location>
        <begin position="240"/>
        <end position="265"/>
    </location>
</feature>
<organism evidence="3 4">
    <name type="scientific">Fundicoccus ignavus</name>
    <dbReference type="NCBI Taxonomy" id="2664442"/>
    <lineage>
        <taxon>Bacteria</taxon>
        <taxon>Bacillati</taxon>
        <taxon>Bacillota</taxon>
        <taxon>Bacilli</taxon>
        <taxon>Lactobacillales</taxon>
        <taxon>Aerococcaceae</taxon>
        <taxon>Fundicoccus</taxon>
    </lineage>
</organism>
<dbReference type="GO" id="GO:0009636">
    <property type="term" value="P:response to toxic substance"/>
    <property type="evidence" value="ECO:0007669"/>
    <property type="project" value="TreeGrafter"/>
</dbReference>
<evidence type="ECO:0000256" key="1">
    <source>
        <dbReference type="SAM" id="Phobius"/>
    </source>
</evidence>
<gene>
    <name evidence="3" type="ORF">GIY09_07085</name>
</gene>
<comment type="caution">
    <text evidence="3">The sequence shown here is derived from an EMBL/GenBank/DDBJ whole genome shotgun (WGS) entry which is preliminary data.</text>
</comment>